<dbReference type="AlphaFoldDB" id="A0A222E252"/>
<feature type="domain" description="HTH lysR-type" evidence="5">
    <location>
        <begin position="1"/>
        <end position="59"/>
    </location>
</feature>
<keyword evidence="7" id="KW-1185">Reference proteome</keyword>
<organism evidence="6 7">
    <name type="scientific">Antarctobacter heliothermus</name>
    <dbReference type="NCBI Taxonomy" id="74033"/>
    <lineage>
        <taxon>Bacteria</taxon>
        <taxon>Pseudomonadati</taxon>
        <taxon>Pseudomonadota</taxon>
        <taxon>Alphaproteobacteria</taxon>
        <taxon>Rhodobacterales</taxon>
        <taxon>Roseobacteraceae</taxon>
        <taxon>Antarctobacter</taxon>
    </lineage>
</organism>
<dbReference type="PROSITE" id="PS50931">
    <property type="entry name" value="HTH_LYSR"/>
    <property type="match status" value="1"/>
</dbReference>
<dbReference type="EMBL" id="CP022540">
    <property type="protein sequence ID" value="ASP20250.1"/>
    <property type="molecule type" value="Genomic_DNA"/>
</dbReference>
<dbReference type="PANTHER" id="PTHR30537:SF5">
    <property type="entry name" value="HTH-TYPE TRANSCRIPTIONAL ACTIVATOR TTDR-RELATED"/>
    <property type="match status" value="1"/>
</dbReference>
<proteinExistence type="inferred from homology"/>
<name>A0A222E252_9RHOB</name>
<dbReference type="InterPro" id="IPR000847">
    <property type="entry name" value="LysR_HTH_N"/>
</dbReference>
<dbReference type="KEGG" id="aht:ANTHELSMS3_01554"/>
<protein>
    <submittedName>
        <fullName evidence="6">HTH-type transcriptional regulator DmlR</fullName>
    </submittedName>
</protein>
<dbReference type="CDD" id="cd08422">
    <property type="entry name" value="PBP2_CrgA_like"/>
    <property type="match status" value="1"/>
</dbReference>
<comment type="similarity">
    <text evidence="1">Belongs to the LysR transcriptional regulatory family.</text>
</comment>
<dbReference type="GO" id="GO:0003700">
    <property type="term" value="F:DNA-binding transcription factor activity"/>
    <property type="evidence" value="ECO:0007669"/>
    <property type="project" value="InterPro"/>
</dbReference>
<evidence type="ECO:0000313" key="6">
    <source>
        <dbReference type="EMBL" id="ASP20250.1"/>
    </source>
</evidence>
<dbReference type="SUPFAM" id="SSF46785">
    <property type="entry name" value="Winged helix' DNA-binding domain"/>
    <property type="match status" value="1"/>
</dbReference>
<dbReference type="Gene3D" id="3.40.190.290">
    <property type="match status" value="1"/>
</dbReference>
<dbReference type="InterPro" id="IPR036388">
    <property type="entry name" value="WH-like_DNA-bd_sf"/>
</dbReference>
<keyword evidence="3" id="KW-0238">DNA-binding</keyword>
<evidence type="ECO:0000256" key="3">
    <source>
        <dbReference type="ARBA" id="ARBA00023125"/>
    </source>
</evidence>
<dbReference type="SUPFAM" id="SSF53850">
    <property type="entry name" value="Periplasmic binding protein-like II"/>
    <property type="match status" value="1"/>
</dbReference>
<dbReference type="InterPro" id="IPR005119">
    <property type="entry name" value="LysR_subst-bd"/>
</dbReference>
<evidence type="ECO:0000259" key="5">
    <source>
        <dbReference type="PROSITE" id="PS50931"/>
    </source>
</evidence>
<evidence type="ECO:0000256" key="2">
    <source>
        <dbReference type="ARBA" id="ARBA00023015"/>
    </source>
</evidence>
<dbReference type="GO" id="GO:0003677">
    <property type="term" value="F:DNA binding"/>
    <property type="evidence" value="ECO:0007669"/>
    <property type="project" value="UniProtKB-KW"/>
</dbReference>
<dbReference type="RefSeq" id="WP_094034357.1">
    <property type="nucleotide sequence ID" value="NZ_CP022540.1"/>
</dbReference>
<dbReference type="InterPro" id="IPR036390">
    <property type="entry name" value="WH_DNA-bd_sf"/>
</dbReference>
<dbReference type="OrthoDB" id="9813056at2"/>
<dbReference type="Pfam" id="PF00126">
    <property type="entry name" value="HTH_1"/>
    <property type="match status" value="1"/>
</dbReference>
<accession>A0A222E252</accession>
<evidence type="ECO:0000313" key="7">
    <source>
        <dbReference type="Proteomes" id="UP000203589"/>
    </source>
</evidence>
<evidence type="ECO:0000256" key="1">
    <source>
        <dbReference type="ARBA" id="ARBA00009437"/>
    </source>
</evidence>
<dbReference type="Pfam" id="PF03466">
    <property type="entry name" value="LysR_substrate"/>
    <property type="match status" value="1"/>
</dbReference>
<evidence type="ECO:0000256" key="4">
    <source>
        <dbReference type="ARBA" id="ARBA00023163"/>
    </source>
</evidence>
<dbReference type="Proteomes" id="UP000203589">
    <property type="component" value="Chromosome"/>
</dbReference>
<reference evidence="6 7" key="1">
    <citation type="submission" date="2017-07" db="EMBL/GenBank/DDBJ databases">
        <title>Genome Sequence of Antarctobacter heliothermus Strain SMS3 Isolated from a culture of the Diatom Skeletonema marinoi.</title>
        <authorList>
            <person name="Topel M."/>
            <person name="Pinder M.I.M."/>
            <person name="Johansson O.N."/>
            <person name="Kourtchenko O."/>
            <person name="Godhe A."/>
            <person name="Clarke A.K."/>
        </authorList>
    </citation>
    <scope>NUCLEOTIDE SEQUENCE [LARGE SCALE GENOMIC DNA]</scope>
    <source>
        <strain evidence="6 7">SMS3</strain>
    </source>
</reference>
<dbReference type="Gene3D" id="1.10.10.10">
    <property type="entry name" value="Winged helix-like DNA-binding domain superfamily/Winged helix DNA-binding domain"/>
    <property type="match status" value="1"/>
</dbReference>
<dbReference type="FunFam" id="1.10.10.10:FF:000001">
    <property type="entry name" value="LysR family transcriptional regulator"/>
    <property type="match status" value="1"/>
</dbReference>
<dbReference type="InterPro" id="IPR058163">
    <property type="entry name" value="LysR-type_TF_proteobact-type"/>
</dbReference>
<sequence>MAYLESMRVFVRVVELGSITSGGRDQRLTPAVASKRIKELEQRLGVRLFNRTTRSLTPTEVGKQFYEEARRVLETVDEAEAVVARFSEAPRGTISLTAPLGVGRRIIAPLVPEFVDLHPDIRIRMRMSDRKVDILADGMDLALFVGTPHDSSLKLRKFADCPRVLCAAPAYLDRVGVPQFPEDLLRGHNCLLLRYPRSPEYFWLLDTPDGQRKFEVSGKYDADDSDVLTGWALAGAGIANKPLFDVADHLEAGRLVEVLPQARPVPSIFGCLYPHRKLQDPKIRLFVDFVADRAVAAMKQGAAVRTPD</sequence>
<keyword evidence="4" id="KW-0804">Transcription</keyword>
<dbReference type="FunFam" id="3.40.190.290:FF:000001">
    <property type="entry name" value="Transcriptional regulator, LysR family"/>
    <property type="match status" value="1"/>
</dbReference>
<gene>
    <name evidence="6" type="ORF">ANTHELSMS3_01554</name>
</gene>
<keyword evidence="2" id="KW-0805">Transcription regulation</keyword>
<dbReference type="PANTHER" id="PTHR30537">
    <property type="entry name" value="HTH-TYPE TRANSCRIPTIONAL REGULATOR"/>
    <property type="match status" value="1"/>
</dbReference>